<reference evidence="6" key="2">
    <citation type="submission" date="2006-05" db="EMBL/GenBank/DDBJ databases">
        <title>Sequencing of the draft genome and assembly of Desulfuromonas acetoxidans DSM 684.</title>
        <authorList>
            <consortium name="US DOE Joint Genome Institute (JGI-PGF)"/>
            <person name="Copeland A."/>
            <person name="Lucas S."/>
            <person name="Lapidus A."/>
            <person name="Barry K."/>
            <person name="Detter J.C."/>
            <person name="Glavina del Rio T."/>
            <person name="Hammon N."/>
            <person name="Israni S."/>
            <person name="Dalin E."/>
            <person name="Tice H."/>
            <person name="Bruce D."/>
            <person name="Pitluck S."/>
            <person name="Richardson P."/>
        </authorList>
    </citation>
    <scope>NUCLEOTIDE SEQUENCE [LARGE SCALE GENOMIC DNA]</scope>
    <source>
        <strain evidence="6">DSM 684</strain>
    </source>
</reference>
<evidence type="ECO:0000256" key="4">
    <source>
        <dbReference type="PROSITE-ProRule" id="PRU00409"/>
    </source>
</evidence>
<dbReference type="Pfam" id="PF13535">
    <property type="entry name" value="ATP-grasp_4"/>
    <property type="match status" value="1"/>
</dbReference>
<keyword evidence="3 4" id="KW-0067">ATP-binding</keyword>
<dbReference type="InterPro" id="IPR052032">
    <property type="entry name" value="ATP-dep_AA_Ligase"/>
</dbReference>
<dbReference type="GO" id="GO:0046872">
    <property type="term" value="F:metal ion binding"/>
    <property type="evidence" value="ECO:0007669"/>
    <property type="project" value="InterPro"/>
</dbReference>
<organism evidence="6 7">
    <name type="scientific">Desulfuromonas acetoxidans (strain DSM 684 / 11070)</name>
    <dbReference type="NCBI Taxonomy" id="281689"/>
    <lineage>
        <taxon>Bacteria</taxon>
        <taxon>Pseudomonadati</taxon>
        <taxon>Thermodesulfobacteriota</taxon>
        <taxon>Desulfuromonadia</taxon>
        <taxon>Desulfuromonadales</taxon>
        <taxon>Desulfuromonadaceae</taxon>
        <taxon>Desulfuromonas</taxon>
    </lineage>
</organism>
<dbReference type="AlphaFoldDB" id="Q1JXP0"/>
<dbReference type="Proteomes" id="UP000005695">
    <property type="component" value="Unassembled WGS sequence"/>
</dbReference>
<dbReference type="Gene3D" id="3.30.470.20">
    <property type="entry name" value="ATP-grasp fold, B domain"/>
    <property type="match status" value="1"/>
</dbReference>
<evidence type="ECO:0000313" key="6">
    <source>
        <dbReference type="EMBL" id="EAT14922.1"/>
    </source>
</evidence>
<dbReference type="SUPFAM" id="SSF56059">
    <property type="entry name" value="Glutathione synthetase ATP-binding domain-like"/>
    <property type="match status" value="1"/>
</dbReference>
<reference evidence="6" key="1">
    <citation type="submission" date="2006-05" db="EMBL/GenBank/DDBJ databases">
        <title>Annotation of the draft genome assembly of Desulfuromonas acetoxidans DSM 684.</title>
        <authorList>
            <consortium name="US DOE Joint Genome Institute (JGI-ORNL)"/>
            <person name="Larimer F."/>
            <person name="Land M."/>
            <person name="Hauser L."/>
        </authorList>
    </citation>
    <scope>NUCLEOTIDE SEQUENCE [LARGE SCALE GENOMIC DNA]</scope>
    <source>
        <strain evidence="6">DSM 684</strain>
    </source>
</reference>
<keyword evidence="1" id="KW-0436">Ligase</keyword>
<evidence type="ECO:0000313" key="7">
    <source>
        <dbReference type="Proteomes" id="UP000005695"/>
    </source>
</evidence>
<evidence type="ECO:0000259" key="5">
    <source>
        <dbReference type="PROSITE" id="PS50975"/>
    </source>
</evidence>
<dbReference type="PANTHER" id="PTHR43585:SF2">
    <property type="entry name" value="ATP-GRASP ENZYME FSQD"/>
    <property type="match status" value="1"/>
</dbReference>
<name>Q1JXP0_DESA6</name>
<evidence type="ECO:0000256" key="1">
    <source>
        <dbReference type="ARBA" id="ARBA00022598"/>
    </source>
</evidence>
<feature type="domain" description="ATP-grasp" evidence="5">
    <location>
        <begin position="92"/>
        <end position="299"/>
    </location>
</feature>
<dbReference type="RefSeq" id="WP_006001730.1">
    <property type="nucleotide sequence ID" value="NZ_AAEW02000015.1"/>
</dbReference>
<evidence type="ECO:0000256" key="2">
    <source>
        <dbReference type="ARBA" id="ARBA00022741"/>
    </source>
</evidence>
<accession>Q1JXP0</accession>
<dbReference type="GO" id="GO:0016874">
    <property type="term" value="F:ligase activity"/>
    <property type="evidence" value="ECO:0007669"/>
    <property type="project" value="UniProtKB-KW"/>
</dbReference>
<dbReference type="OrthoDB" id="6964321at2"/>
<gene>
    <name evidence="6" type="ORF">Dace_0700</name>
</gene>
<keyword evidence="7" id="KW-1185">Reference proteome</keyword>
<dbReference type="EMBL" id="AAEW02000015">
    <property type="protein sequence ID" value="EAT14922.1"/>
    <property type="molecule type" value="Genomic_DNA"/>
</dbReference>
<dbReference type="PANTHER" id="PTHR43585">
    <property type="entry name" value="FUMIPYRROLE BIOSYNTHESIS PROTEIN C"/>
    <property type="match status" value="1"/>
</dbReference>
<sequence>MILLDRPYVSSFLLQSLQQHHIAAIDTPELQQLQLPQQPDTISTAEASKLLSSDPSTRLLCNSENSIGWISDHLSNTPLPEKIRLFKDKCAFRDLLKDAFPDFFYAEIPAEQLAQTDTSTWSWPIIVKPAVGFFSMAVHRVDNADQWPVIVEKIHNEIDVFRTEYPQQVLDASRFIVEECIEGEEYAIDAYYNDVGEPVILNVLHHRFTGGDDVSDRIYTTSAEMVFELHDALNELLSVIGTSAELSHFPVHLEVRITPEGQVVPIELNPMRFAGWCTTDIAYHAHGINPYFYYFDNQKPDWEQIAALSGDRLTSFVILDRPADVPVDKIKGFDYVAVLEELEQPVELRKVNYRNYPVFGIVFAHTLSDEQEELDHLLRADMHDFIELA</sequence>
<dbReference type="InterPro" id="IPR011761">
    <property type="entry name" value="ATP-grasp"/>
</dbReference>
<keyword evidence="2 4" id="KW-0547">Nucleotide-binding</keyword>
<protein>
    <recommendedName>
        <fullName evidence="5">ATP-grasp domain-containing protein</fullName>
    </recommendedName>
</protein>
<dbReference type="GO" id="GO:0005524">
    <property type="term" value="F:ATP binding"/>
    <property type="evidence" value="ECO:0007669"/>
    <property type="project" value="UniProtKB-UniRule"/>
</dbReference>
<dbReference type="PROSITE" id="PS50975">
    <property type="entry name" value="ATP_GRASP"/>
    <property type="match status" value="1"/>
</dbReference>
<evidence type="ECO:0000256" key="3">
    <source>
        <dbReference type="ARBA" id="ARBA00022840"/>
    </source>
</evidence>
<comment type="caution">
    <text evidence="6">The sequence shown here is derived from an EMBL/GenBank/DDBJ whole genome shotgun (WGS) entry which is preliminary data.</text>
</comment>
<proteinExistence type="predicted"/>